<feature type="transmembrane region" description="Helical" evidence="9">
    <location>
        <begin position="67"/>
        <end position="88"/>
    </location>
</feature>
<feature type="transmembrane region" description="Helical" evidence="9">
    <location>
        <begin position="168"/>
        <end position="189"/>
    </location>
</feature>
<keyword evidence="8 9" id="KW-0472">Membrane</keyword>
<dbReference type="PANTHER" id="PTHR24221">
    <property type="entry name" value="ATP-BINDING CASSETTE SUB-FAMILY B"/>
    <property type="match status" value="1"/>
</dbReference>
<accession>A0A2T0X3L5</accession>
<dbReference type="GO" id="GO:0034040">
    <property type="term" value="F:ATPase-coupled lipid transmembrane transporter activity"/>
    <property type="evidence" value="ECO:0007669"/>
    <property type="project" value="TreeGrafter"/>
</dbReference>
<comment type="subcellular location">
    <subcellularLocation>
        <location evidence="1">Cell membrane</location>
        <topology evidence="1">Multi-pass membrane protein</topology>
    </subcellularLocation>
</comment>
<feature type="domain" description="ABC transmembrane type-1" evidence="11">
    <location>
        <begin position="29"/>
        <end position="310"/>
    </location>
</feature>
<evidence type="ECO:0000313" key="12">
    <source>
        <dbReference type="EMBL" id="PRY93521.1"/>
    </source>
</evidence>
<dbReference type="PANTHER" id="PTHR24221:SF654">
    <property type="entry name" value="ATP-BINDING CASSETTE SUB-FAMILY B MEMBER 6"/>
    <property type="match status" value="1"/>
</dbReference>
<dbReference type="InterPro" id="IPR027417">
    <property type="entry name" value="P-loop_NTPase"/>
</dbReference>
<sequence length="586" mass="62443">MAIHTKRDAFARVLSFAFSRWRRQPGRLAATVALVLLATAADVAIPVATGWLVGAVAEPAGSPWRALALLLALGALSIGARIGSYFVIIDFTLATMRETIAEVFARVQRLPTGWHANAFAGATVRRITRGAWALDDLADLLFLELGPAVVVLIGTVATLAAFRPEAGLLALLGASLFIAVSLSMTLAWVAPAARLANAQDSRISGAIADAVTSNAVVKAHASEGREDVRLARITDKWSARSRRTWRRGTATGLAQDTVLWALRAAVLGAALLAWSRGLAGPGEVAFAVSALGMLHGYLRQIGSQVRMLQKAVNDAEEMVDIMDVAPEAPVARTPARALPRCAAALAFEHVGYGYDGAPSPLFSNLHVGVPAGQKVGLVGRSGSGKTTFVKLIQRIHEVTEGRITLGGVDIASVRLDDLRRHVALVPQEPILFHRSLAENIGYARPDAGMDAVREAARRAGAHGFIERLPKGYGTEVGERGVKLSGGERQRVAIARAFLSDAPVLVMDEATSSLDSEAEARVAEAAERLMEGRTTLVIAHRLATVERMDRILVFDRGRIVEDGPPAELMARDGGLYRALRDRQTLAA</sequence>
<dbReference type="SMART" id="SM00382">
    <property type="entry name" value="AAA"/>
    <property type="match status" value="1"/>
</dbReference>
<dbReference type="FunFam" id="3.40.50.300:FF:000221">
    <property type="entry name" value="Multidrug ABC transporter ATP-binding protein"/>
    <property type="match status" value="1"/>
</dbReference>
<dbReference type="Gene3D" id="3.40.50.300">
    <property type="entry name" value="P-loop containing nucleotide triphosphate hydrolases"/>
    <property type="match status" value="1"/>
</dbReference>
<dbReference type="PROSITE" id="PS50893">
    <property type="entry name" value="ABC_TRANSPORTER_2"/>
    <property type="match status" value="1"/>
</dbReference>
<keyword evidence="13" id="KW-1185">Reference proteome</keyword>
<protein>
    <submittedName>
        <fullName evidence="12">ATP-binding cassette subfamily B protein</fullName>
    </submittedName>
</protein>
<evidence type="ECO:0000256" key="2">
    <source>
        <dbReference type="ARBA" id="ARBA00022448"/>
    </source>
</evidence>
<dbReference type="PROSITE" id="PS00211">
    <property type="entry name" value="ABC_TRANSPORTER_1"/>
    <property type="match status" value="1"/>
</dbReference>
<keyword evidence="2" id="KW-0813">Transport</keyword>
<keyword evidence="4 9" id="KW-0812">Transmembrane</keyword>
<dbReference type="RefSeq" id="WP_106161108.1">
    <property type="nucleotide sequence ID" value="NZ_PVTT01000002.1"/>
</dbReference>
<evidence type="ECO:0000256" key="8">
    <source>
        <dbReference type="ARBA" id="ARBA00023136"/>
    </source>
</evidence>
<dbReference type="GO" id="GO:0005886">
    <property type="term" value="C:plasma membrane"/>
    <property type="evidence" value="ECO:0007669"/>
    <property type="project" value="UniProtKB-SubCell"/>
</dbReference>
<evidence type="ECO:0000259" key="10">
    <source>
        <dbReference type="PROSITE" id="PS50893"/>
    </source>
</evidence>
<feature type="transmembrane region" description="Helical" evidence="9">
    <location>
        <begin position="250"/>
        <end position="272"/>
    </location>
</feature>
<comment type="caution">
    <text evidence="12">The sequence shown here is derived from an EMBL/GenBank/DDBJ whole genome shotgun (WGS) entry which is preliminary data.</text>
</comment>
<dbReference type="Gene3D" id="1.20.1560.10">
    <property type="entry name" value="ABC transporter type 1, transmembrane domain"/>
    <property type="match status" value="1"/>
</dbReference>
<dbReference type="SUPFAM" id="SSF90123">
    <property type="entry name" value="ABC transporter transmembrane region"/>
    <property type="match status" value="1"/>
</dbReference>
<dbReference type="OrthoDB" id="9808328at2"/>
<evidence type="ECO:0000256" key="3">
    <source>
        <dbReference type="ARBA" id="ARBA00022475"/>
    </source>
</evidence>
<gene>
    <name evidence="12" type="ORF">BCF33_2392</name>
</gene>
<dbReference type="InterPro" id="IPR036640">
    <property type="entry name" value="ABC1_TM_sf"/>
</dbReference>
<dbReference type="Pfam" id="PF00005">
    <property type="entry name" value="ABC_tran"/>
    <property type="match status" value="1"/>
</dbReference>
<dbReference type="InterPro" id="IPR017871">
    <property type="entry name" value="ABC_transporter-like_CS"/>
</dbReference>
<proteinExistence type="predicted"/>
<dbReference type="SUPFAM" id="SSF52540">
    <property type="entry name" value="P-loop containing nucleoside triphosphate hydrolases"/>
    <property type="match status" value="1"/>
</dbReference>
<dbReference type="GO" id="GO:0140359">
    <property type="term" value="F:ABC-type transporter activity"/>
    <property type="evidence" value="ECO:0007669"/>
    <property type="project" value="InterPro"/>
</dbReference>
<feature type="transmembrane region" description="Helical" evidence="9">
    <location>
        <begin position="140"/>
        <end position="162"/>
    </location>
</feature>
<evidence type="ECO:0000256" key="6">
    <source>
        <dbReference type="ARBA" id="ARBA00022840"/>
    </source>
</evidence>
<dbReference type="InterPro" id="IPR003593">
    <property type="entry name" value="AAA+_ATPase"/>
</dbReference>
<keyword evidence="5" id="KW-0547">Nucleotide-binding</keyword>
<dbReference type="InterPro" id="IPR011527">
    <property type="entry name" value="ABC1_TM_dom"/>
</dbReference>
<evidence type="ECO:0000256" key="4">
    <source>
        <dbReference type="ARBA" id="ARBA00022692"/>
    </source>
</evidence>
<feature type="domain" description="ABC transporter" evidence="10">
    <location>
        <begin position="345"/>
        <end position="580"/>
    </location>
</feature>
<keyword evidence="6 12" id="KW-0067">ATP-binding</keyword>
<evidence type="ECO:0000256" key="5">
    <source>
        <dbReference type="ARBA" id="ARBA00022741"/>
    </source>
</evidence>
<dbReference type="GO" id="GO:0016887">
    <property type="term" value="F:ATP hydrolysis activity"/>
    <property type="evidence" value="ECO:0007669"/>
    <property type="project" value="InterPro"/>
</dbReference>
<dbReference type="Proteomes" id="UP000238801">
    <property type="component" value="Unassembled WGS sequence"/>
</dbReference>
<reference evidence="12 13" key="1">
    <citation type="submission" date="2018-03" db="EMBL/GenBank/DDBJ databases">
        <title>Genomic Encyclopedia of Archaeal and Bacterial Type Strains, Phase II (KMG-II): from individual species to whole genera.</title>
        <authorList>
            <person name="Goeker M."/>
        </authorList>
    </citation>
    <scope>NUCLEOTIDE SEQUENCE [LARGE SCALE GENOMIC DNA]</scope>
    <source>
        <strain evidence="12 13">DSM 29318</strain>
    </source>
</reference>
<evidence type="ECO:0000259" key="11">
    <source>
        <dbReference type="PROSITE" id="PS50929"/>
    </source>
</evidence>
<dbReference type="GO" id="GO:0005524">
    <property type="term" value="F:ATP binding"/>
    <property type="evidence" value="ECO:0007669"/>
    <property type="project" value="UniProtKB-KW"/>
</dbReference>
<evidence type="ECO:0000256" key="1">
    <source>
        <dbReference type="ARBA" id="ARBA00004651"/>
    </source>
</evidence>
<dbReference type="Pfam" id="PF00664">
    <property type="entry name" value="ABC_membrane"/>
    <property type="match status" value="1"/>
</dbReference>
<dbReference type="InterPro" id="IPR039421">
    <property type="entry name" value="Type_1_exporter"/>
</dbReference>
<dbReference type="EMBL" id="PVTT01000002">
    <property type="protein sequence ID" value="PRY93521.1"/>
    <property type="molecule type" value="Genomic_DNA"/>
</dbReference>
<dbReference type="AlphaFoldDB" id="A0A2T0X3L5"/>
<dbReference type="PROSITE" id="PS50929">
    <property type="entry name" value="ABC_TM1F"/>
    <property type="match status" value="1"/>
</dbReference>
<evidence type="ECO:0000313" key="13">
    <source>
        <dbReference type="Proteomes" id="UP000238801"/>
    </source>
</evidence>
<dbReference type="InterPro" id="IPR003439">
    <property type="entry name" value="ABC_transporter-like_ATP-bd"/>
</dbReference>
<keyword evidence="3" id="KW-1003">Cell membrane</keyword>
<name>A0A2T0X3L5_9RHOB</name>
<evidence type="ECO:0000256" key="7">
    <source>
        <dbReference type="ARBA" id="ARBA00022989"/>
    </source>
</evidence>
<organism evidence="12 13">
    <name type="scientific">Hasllibacter halocynthiae</name>
    <dbReference type="NCBI Taxonomy" id="595589"/>
    <lineage>
        <taxon>Bacteria</taxon>
        <taxon>Pseudomonadati</taxon>
        <taxon>Pseudomonadota</taxon>
        <taxon>Alphaproteobacteria</taxon>
        <taxon>Rhodobacterales</taxon>
        <taxon>Roseobacteraceae</taxon>
        <taxon>Hasllibacter</taxon>
    </lineage>
</organism>
<evidence type="ECO:0000256" key="9">
    <source>
        <dbReference type="SAM" id="Phobius"/>
    </source>
</evidence>
<keyword evidence="7 9" id="KW-1133">Transmembrane helix</keyword>